<feature type="domain" description="Tetrahydrofolate dehydrogenase/cyclohydrolase catalytic" evidence="13">
    <location>
        <begin position="6"/>
        <end position="121"/>
    </location>
</feature>
<dbReference type="FunFam" id="3.40.50.720:FF:000189">
    <property type="entry name" value="Bifunctional protein FolD"/>
    <property type="match status" value="1"/>
</dbReference>
<dbReference type="GO" id="GO:0035999">
    <property type="term" value="P:tetrahydrofolate interconversion"/>
    <property type="evidence" value="ECO:0007669"/>
    <property type="project" value="UniProtKB-UniRule"/>
</dbReference>
<dbReference type="EC" id="1.5.1.5" evidence="12"/>
<dbReference type="GO" id="GO:0009086">
    <property type="term" value="P:methionine biosynthetic process"/>
    <property type="evidence" value="ECO:0007669"/>
    <property type="project" value="UniProtKB-KW"/>
</dbReference>
<dbReference type="Gene3D" id="3.40.50.10860">
    <property type="entry name" value="Leucine Dehydrogenase, chain A, domain 1"/>
    <property type="match status" value="1"/>
</dbReference>
<name>A0A2N7PLR5_9BACT</name>
<dbReference type="GO" id="GO:0006164">
    <property type="term" value="P:purine nucleotide biosynthetic process"/>
    <property type="evidence" value="ECO:0007669"/>
    <property type="project" value="UniProtKB-KW"/>
</dbReference>
<dbReference type="GO" id="GO:0004477">
    <property type="term" value="F:methenyltetrahydrofolate cyclohydrolase activity"/>
    <property type="evidence" value="ECO:0007669"/>
    <property type="project" value="UniProtKB-UniRule"/>
</dbReference>
<evidence type="ECO:0000313" key="15">
    <source>
        <dbReference type="EMBL" id="PMP65186.1"/>
    </source>
</evidence>
<dbReference type="EMBL" id="PNIK01000102">
    <property type="protein sequence ID" value="PMP65186.1"/>
    <property type="molecule type" value="Genomic_DNA"/>
</dbReference>
<evidence type="ECO:0000256" key="11">
    <source>
        <dbReference type="ARBA" id="ARBA00023268"/>
    </source>
</evidence>
<evidence type="ECO:0000256" key="4">
    <source>
        <dbReference type="ARBA" id="ARBA00022605"/>
    </source>
</evidence>
<dbReference type="PRINTS" id="PR00085">
    <property type="entry name" value="THFDHDRGNASE"/>
</dbReference>
<keyword evidence="3 12" id="KW-0554">One-carbon metabolism</keyword>
<dbReference type="InterPro" id="IPR036291">
    <property type="entry name" value="NAD(P)-bd_dom_sf"/>
</dbReference>
<dbReference type="InterPro" id="IPR020631">
    <property type="entry name" value="THF_DH/CycHdrlase_NAD-bd_dom"/>
</dbReference>
<dbReference type="GO" id="GO:0004488">
    <property type="term" value="F:methylenetetrahydrofolate dehydrogenase (NADP+) activity"/>
    <property type="evidence" value="ECO:0007669"/>
    <property type="project" value="UniProtKB-UniRule"/>
</dbReference>
<evidence type="ECO:0000256" key="9">
    <source>
        <dbReference type="ARBA" id="ARBA00023102"/>
    </source>
</evidence>
<keyword evidence="9 12" id="KW-0368">Histidine biosynthesis</keyword>
<feature type="binding site" evidence="12">
    <location>
        <begin position="166"/>
        <end position="168"/>
    </location>
    <ligand>
        <name>NADP(+)</name>
        <dbReference type="ChEBI" id="CHEBI:58349"/>
    </ligand>
</feature>
<evidence type="ECO:0000256" key="12">
    <source>
        <dbReference type="HAMAP-Rule" id="MF_01576"/>
    </source>
</evidence>
<keyword evidence="11 12" id="KW-0511">Multifunctional enzyme</keyword>
<comment type="subunit">
    <text evidence="2 12">Homodimer.</text>
</comment>
<comment type="caution">
    <text evidence="12">Lacks conserved residue(s) required for the propagation of feature annotation.</text>
</comment>
<dbReference type="PANTHER" id="PTHR48099:SF5">
    <property type="entry name" value="C-1-TETRAHYDROFOLATE SYNTHASE, CYTOPLASMIC"/>
    <property type="match status" value="1"/>
</dbReference>
<dbReference type="GO" id="GO:0005829">
    <property type="term" value="C:cytosol"/>
    <property type="evidence" value="ECO:0007669"/>
    <property type="project" value="TreeGrafter"/>
</dbReference>
<dbReference type="NCBIfam" id="NF010783">
    <property type="entry name" value="PRK14186.1"/>
    <property type="match status" value="1"/>
</dbReference>
<comment type="caution">
    <text evidence="15">The sequence shown here is derived from an EMBL/GenBank/DDBJ whole genome shotgun (WGS) entry which is preliminary data.</text>
</comment>
<dbReference type="EC" id="3.5.4.9" evidence="12"/>
<keyword evidence="7 12" id="KW-0521">NADP</keyword>
<dbReference type="Pfam" id="PF00763">
    <property type="entry name" value="THF_DHG_CYH"/>
    <property type="match status" value="1"/>
</dbReference>
<dbReference type="AlphaFoldDB" id="A0A2N7PLR5"/>
<organism evidence="15 16">
    <name type="scientific">Thermodesulfobacterium geofontis</name>
    <dbReference type="NCBI Taxonomy" id="1295609"/>
    <lineage>
        <taxon>Bacteria</taxon>
        <taxon>Pseudomonadati</taxon>
        <taxon>Thermodesulfobacteriota</taxon>
        <taxon>Thermodesulfobacteria</taxon>
        <taxon>Thermodesulfobacteriales</taxon>
        <taxon>Thermodesulfobacteriaceae</taxon>
        <taxon>Thermodesulfobacterium</taxon>
    </lineage>
</organism>
<evidence type="ECO:0000259" key="13">
    <source>
        <dbReference type="Pfam" id="PF00763"/>
    </source>
</evidence>
<evidence type="ECO:0000256" key="2">
    <source>
        <dbReference type="ARBA" id="ARBA00011738"/>
    </source>
</evidence>
<feature type="domain" description="Tetrahydrofolate dehydrogenase/cyclohydrolase NAD(P)-binding" evidence="14">
    <location>
        <begin position="140"/>
        <end position="291"/>
    </location>
</feature>
<comment type="pathway">
    <text evidence="1 12">One-carbon metabolism; tetrahydrofolate interconversion.</text>
</comment>
<dbReference type="InterPro" id="IPR046346">
    <property type="entry name" value="Aminoacid_DH-like_N_sf"/>
</dbReference>
<dbReference type="SUPFAM" id="SSF51735">
    <property type="entry name" value="NAD(P)-binding Rossmann-fold domains"/>
    <property type="match status" value="1"/>
</dbReference>
<dbReference type="Gene3D" id="3.40.50.720">
    <property type="entry name" value="NAD(P)-binding Rossmann-like Domain"/>
    <property type="match status" value="1"/>
</dbReference>
<dbReference type="UniPathway" id="UPA00193"/>
<proteinExistence type="inferred from homology"/>
<accession>A0A2N7PLR5</accession>
<keyword evidence="8 12" id="KW-0560">Oxidoreductase</keyword>
<evidence type="ECO:0000313" key="16">
    <source>
        <dbReference type="Proteomes" id="UP000235460"/>
    </source>
</evidence>
<dbReference type="FunFam" id="3.40.50.10860:FF:000005">
    <property type="entry name" value="C-1-tetrahydrofolate synthase, cytoplasmic, putative"/>
    <property type="match status" value="1"/>
</dbReference>
<dbReference type="PANTHER" id="PTHR48099">
    <property type="entry name" value="C-1-TETRAHYDROFOLATE SYNTHASE, CYTOPLASMIC-RELATED"/>
    <property type="match status" value="1"/>
</dbReference>
<dbReference type="PROSITE" id="PS00767">
    <property type="entry name" value="THF_DHG_CYH_2"/>
    <property type="match status" value="1"/>
</dbReference>
<keyword evidence="10 12" id="KW-0486">Methionine biosynthesis</keyword>
<feature type="binding site" evidence="12">
    <location>
        <position position="237"/>
    </location>
    <ligand>
        <name>NADP(+)</name>
        <dbReference type="ChEBI" id="CHEBI:58349"/>
    </ligand>
</feature>
<evidence type="ECO:0000256" key="3">
    <source>
        <dbReference type="ARBA" id="ARBA00022563"/>
    </source>
</evidence>
<dbReference type="InterPro" id="IPR000672">
    <property type="entry name" value="THF_DH/CycHdrlase"/>
</dbReference>
<evidence type="ECO:0000256" key="6">
    <source>
        <dbReference type="ARBA" id="ARBA00022801"/>
    </source>
</evidence>
<comment type="catalytic activity">
    <reaction evidence="12">
        <text>(6R)-5,10-methylene-5,6,7,8-tetrahydrofolate + NADP(+) = (6R)-5,10-methenyltetrahydrofolate + NADPH</text>
        <dbReference type="Rhea" id="RHEA:22812"/>
        <dbReference type="ChEBI" id="CHEBI:15636"/>
        <dbReference type="ChEBI" id="CHEBI:57455"/>
        <dbReference type="ChEBI" id="CHEBI:57783"/>
        <dbReference type="ChEBI" id="CHEBI:58349"/>
        <dbReference type="EC" id="1.5.1.5"/>
    </reaction>
</comment>
<dbReference type="InterPro" id="IPR020630">
    <property type="entry name" value="THF_DH/CycHdrlase_cat_dom"/>
</dbReference>
<dbReference type="GO" id="GO:0000105">
    <property type="term" value="P:L-histidine biosynthetic process"/>
    <property type="evidence" value="ECO:0007669"/>
    <property type="project" value="UniProtKB-KW"/>
</dbReference>
<comment type="function">
    <text evidence="12">Catalyzes the oxidation of 5,10-methylenetetrahydrofolate to 5,10-methenyltetrahydrofolate and then the hydrolysis of 5,10-methenyltetrahydrofolate to 10-formyltetrahydrofolate.</text>
</comment>
<sequence length="301" mass="33151">MPAQIIDGRAIAKEIRENIKREVQELKEKYNIVPGLVTILVGENPASVSYVKGKQKTAQDLGFYSVEEWLSENTSEEELLKLIEKYNKDPRIHGILVQLPLPRHIDERKVIYAIDPKKDVDGFHPVNVGKMIRGEPCFLPCTPYGILVILEKIGCQVEGAEVVVVGRSNLVGKPIANLLMQKRKPVGNATVTICHTGTKNLNFHTKRADILIVAIGKPKFITADMVKEGAVVIDVGINRIGTTLEGKAILCGDVDFESVKEKAGAITPVPGGVGPMTITMLMKNTLESAKMWNRLPNEIEK</sequence>
<keyword evidence="4 12" id="KW-0028">Amino-acid biosynthesis</keyword>
<dbReference type="Pfam" id="PF02882">
    <property type="entry name" value="THF_DHG_CYH_C"/>
    <property type="match status" value="1"/>
</dbReference>
<evidence type="ECO:0000256" key="5">
    <source>
        <dbReference type="ARBA" id="ARBA00022755"/>
    </source>
</evidence>
<evidence type="ECO:0000259" key="14">
    <source>
        <dbReference type="Pfam" id="PF02882"/>
    </source>
</evidence>
<comment type="catalytic activity">
    <reaction evidence="12">
        <text>(6R)-5,10-methenyltetrahydrofolate + H2O = (6R)-10-formyltetrahydrofolate + H(+)</text>
        <dbReference type="Rhea" id="RHEA:23700"/>
        <dbReference type="ChEBI" id="CHEBI:15377"/>
        <dbReference type="ChEBI" id="CHEBI:15378"/>
        <dbReference type="ChEBI" id="CHEBI:57455"/>
        <dbReference type="ChEBI" id="CHEBI:195366"/>
        <dbReference type="EC" id="3.5.4.9"/>
    </reaction>
</comment>
<gene>
    <name evidence="12" type="primary">folD</name>
    <name evidence="15" type="ORF">C0190_07020</name>
</gene>
<dbReference type="Proteomes" id="UP000235460">
    <property type="component" value="Unassembled WGS sequence"/>
</dbReference>
<evidence type="ECO:0000256" key="7">
    <source>
        <dbReference type="ARBA" id="ARBA00022857"/>
    </source>
</evidence>
<dbReference type="SUPFAM" id="SSF53223">
    <property type="entry name" value="Aminoacid dehydrogenase-like, N-terminal domain"/>
    <property type="match status" value="1"/>
</dbReference>
<dbReference type="CDD" id="cd01080">
    <property type="entry name" value="NAD_bind_m-THF_DH_Cyclohyd"/>
    <property type="match status" value="1"/>
</dbReference>
<evidence type="ECO:0000256" key="10">
    <source>
        <dbReference type="ARBA" id="ARBA00023167"/>
    </source>
</evidence>
<keyword evidence="5 12" id="KW-0658">Purine biosynthesis</keyword>
<evidence type="ECO:0000256" key="8">
    <source>
        <dbReference type="ARBA" id="ARBA00023002"/>
    </source>
</evidence>
<protein>
    <recommendedName>
        <fullName evidence="12">Bifunctional protein FolD</fullName>
    </recommendedName>
    <domain>
        <recommendedName>
            <fullName evidence="12">Methylenetetrahydrofolate dehydrogenase</fullName>
            <ecNumber evidence="12">1.5.1.5</ecNumber>
        </recommendedName>
    </domain>
    <domain>
        <recommendedName>
            <fullName evidence="12">Methenyltetrahydrofolate cyclohydrolase</fullName>
            <ecNumber evidence="12">3.5.4.9</ecNumber>
        </recommendedName>
    </domain>
</protein>
<dbReference type="HAMAP" id="MF_01576">
    <property type="entry name" value="THF_DHG_CYH"/>
    <property type="match status" value="1"/>
</dbReference>
<evidence type="ECO:0000256" key="1">
    <source>
        <dbReference type="ARBA" id="ARBA00004777"/>
    </source>
</evidence>
<dbReference type="InterPro" id="IPR020867">
    <property type="entry name" value="THF_DH/CycHdrlase_CS"/>
</dbReference>
<comment type="similarity">
    <text evidence="12">Belongs to the tetrahydrofolate dehydrogenase/cyclohydrolase family.</text>
</comment>
<dbReference type="PROSITE" id="PS00766">
    <property type="entry name" value="THF_DHG_CYH_1"/>
    <property type="match status" value="1"/>
</dbReference>
<reference evidence="15 16" key="1">
    <citation type="submission" date="2018-01" db="EMBL/GenBank/DDBJ databases">
        <title>Metagenomic assembled genomes from two thermal pools in the Uzon Caldera, Kamchatka, Russia.</title>
        <authorList>
            <person name="Wilkins L."/>
            <person name="Ettinger C."/>
        </authorList>
    </citation>
    <scope>NUCLEOTIDE SEQUENCE [LARGE SCALE GENOMIC DNA]</scope>
    <source>
        <strain evidence="15">ZAV-08</strain>
    </source>
</reference>
<keyword evidence="6 12" id="KW-0378">Hydrolase</keyword>